<dbReference type="EMBL" id="VDMP01000020">
    <property type="protein sequence ID" value="TNM42761.1"/>
    <property type="molecule type" value="Genomic_DNA"/>
</dbReference>
<dbReference type="AlphaFoldDB" id="A0A5C4W3H6"/>
<name>A0A5C4W3H6_9ACTN</name>
<dbReference type="Proteomes" id="UP000313231">
    <property type="component" value="Unassembled WGS sequence"/>
</dbReference>
<reference evidence="3 4" key="1">
    <citation type="journal article" date="2016" name="Int. J. Syst. Evol. Microbiol.">
        <title>Nocardioides albidus sp. nov., an actinobacterium isolated from garden soil.</title>
        <authorList>
            <person name="Singh H."/>
            <person name="Du J."/>
            <person name="Trinh H."/>
            <person name="Won K."/>
            <person name="Yang J.E."/>
            <person name="Yin C."/>
            <person name="Kook M."/>
            <person name="Yi T.H."/>
        </authorList>
    </citation>
    <scope>NUCLEOTIDE SEQUENCE [LARGE SCALE GENOMIC DNA]</scope>
    <source>
        <strain evidence="3 4">CCTCC AB 2015297</strain>
    </source>
</reference>
<protein>
    <recommendedName>
        <fullName evidence="5">Secreted protein</fullName>
    </recommendedName>
</protein>
<keyword evidence="4" id="KW-1185">Reference proteome</keyword>
<dbReference type="PROSITE" id="PS51257">
    <property type="entry name" value="PROKAR_LIPOPROTEIN"/>
    <property type="match status" value="1"/>
</dbReference>
<evidence type="ECO:0000313" key="3">
    <source>
        <dbReference type="EMBL" id="TNM42761.1"/>
    </source>
</evidence>
<feature type="signal peptide" evidence="2">
    <location>
        <begin position="1"/>
        <end position="25"/>
    </location>
</feature>
<feature type="region of interest" description="Disordered" evidence="1">
    <location>
        <begin position="41"/>
        <end position="60"/>
    </location>
</feature>
<evidence type="ECO:0000256" key="1">
    <source>
        <dbReference type="SAM" id="MobiDB-lite"/>
    </source>
</evidence>
<evidence type="ECO:0008006" key="5">
    <source>
        <dbReference type="Google" id="ProtNLM"/>
    </source>
</evidence>
<accession>A0A5C4W3H6</accession>
<feature type="chain" id="PRO_5023130375" description="Secreted protein" evidence="2">
    <location>
        <begin position="26"/>
        <end position="301"/>
    </location>
</feature>
<dbReference type="OrthoDB" id="128043at2"/>
<gene>
    <name evidence="3" type="ORF">FHP29_07060</name>
</gene>
<sequence>MTRRTTRLLAATAATVLALGLAACASEEPTADPDRVVLTPAKDGGSGTQPIGNPVGDGTGAEVEGYRMTDVRLPGPDGTGNVSFRILDPAGTPLLTYTEEQTKLLHLYVVRDDLAQFRHLHPTLGDDGTWTARVDLGSPGRWRVVAELIPQGSPTPIVLGTTLRVPGDWTPVDVPRGKEAETGSDGVVEARLLAAGEVGPNGRLRLRVTDAGGEPVALGSYLGTSAHLTGFAVDSRGFVHVHPYGAPEVEDDGTTLTFHTVFEQPGDYRLFLQVRVDGLLHQLAVTAPVSAPATGTGQGEG</sequence>
<keyword evidence="2" id="KW-0732">Signal</keyword>
<evidence type="ECO:0000256" key="2">
    <source>
        <dbReference type="SAM" id="SignalP"/>
    </source>
</evidence>
<dbReference type="RefSeq" id="WP_139622158.1">
    <property type="nucleotide sequence ID" value="NZ_VDMP01000020.1"/>
</dbReference>
<evidence type="ECO:0000313" key="4">
    <source>
        <dbReference type="Proteomes" id="UP000313231"/>
    </source>
</evidence>
<organism evidence="3 4">
    <name type="scientific">Nocardioides albidus</name>
    <dbReference type="NCBI Taxonomy" id="1517589"/>
    <lineage>
        <taxon>Bacteria</taxon>
        <taxon>Bacillati</taxon>
        <taxon>Actinomycetota</taxon>
        <taxon>Actinomycetes</taxon>
        <taxon>Propionibacteriales</taxon>
        <taxon>Nocardioidaceae</taxon>
        <taxon>Nocardioides</taxon>
    </lineage>
</organism>
<comment type="caution">
    <text evidence="3">The sequence shown here is derived from an EMBL/GenBank/DDBJ whole genome shotgun (WGS) entry which is preliminary data.</text>
</comment>
<proteinExistence type="predicted"/>